<evidence type="ECO:0000256" key="4">
    <source>
        <dbReference type="ARBA" id="ARBA00022801"/>
    </source>
</evidence>
<keyword evidence="3" id="KW-0479">Metal-binding</keyword>
<evidence type="ECO:0000256" key="2">
    <source>
        <dbReference type="ARBA" id="ARBA00001946"/>
    </source>
</evidence>
<dbReference type="PANTHER" id="PTHR12318">
    <property type="entry name" value="TESTOSTERONE-REGULATED PROTEIN RP2"/>
    <property type="match status" value="1"/>
</dbReference>
<dbReference type="InterPro" id="IPR015797">
    <property type="entry name" value="NUDIX_hydrolase-like_dom_sf"/>
</dbReference>
<comment type="cofactor">
    <cofactor evidence="1">
        <name>Mn(2+)</name>
        <dbReference type="ChEBI" id="CHEBI:29035"/>
    </cofactor>
</comment>
<organism evidence="8 9">
    <name type="scientific">Slackia heliotrinireducens (strain ATCC 29202 / DSM 20476 / NCTC 11029 / RHS 1)</name>
    <name type="common">Peptococcus heliotrinreducens</name>
    <dbReference type="NCBI Taxonomy" id="471855"/>
    <lineage>
        <taxon>Bacteria</taxon>
        <taxon>Bacillati</taxon>
        <taxon>Actinomycetota</taxon>
        <taxon>Coriobacteriia</taxon>
        <taxon>Eggerthellales</taxon>
        <taxon>Eggerthellaceae</taxon>
        <taxon>Slackia</taxon>
    </lineage>
</organism>
<dbReference type="CDD" id="cd18870">
    <property type="entry name" value="NUDIX_AcylCoAdiphos_Nudt19"/>
    <property type="match status" value="1"/>
</dbReference>
<protein>
    <submittedName>
        <fullName evidence="8">NUDIX family protein</fullName>
    </submittedName>
</protein>
<reference evidence="8 9" key="1">
    <citation type="journal article" date="2009" name="Stand. Genomic Sci.">
        <title>Complete genome sequence of Slackia heliotrinireducens type strain (RHS 1).</title>
        <authorList>
            <person name="Pukall R."/>
            <person name="Lapidus A."/>
            <person name="Nolan M."/>
            <person name="Copeland A."/>
            <person name="Glavina Del Rio T."/>
            <person name="Lucas S."/>
            <person name="Chen F."/>
            <person name="Tice H."/>
            <person name="Cheng J.F."/>
            <person name="Chertkov O."/>
            <person name="Bruce D."/>
            <person name="Goodwin L."/>
            <person name="Kuske C."/>
            <person name="Brettin T."/>
            <person name="Detter J.C."/>
            <person name="Han C."/>
            <person name="Pitluck S."/>
            <person name="Pati A."/>
            <person name="Mavrommatis K."/>
            <person name="Ivanova N."/>
            <person name="Ovchinnikova G."/>
            <person name="Chen A."/>
            <person name="Palaniappan K."/>
            <person name="Schneider S."/>
            <person name="Rohde M."/>
            <person name="Chain P."/>
            <person name="D'haeseleer P."/>
            <person name="Goker M."/>
            <person name="Bristow J."/>
            <person name="Eisen J.A."/>
            <person name="Markowitz V."/>
            <person name="Kyrpides N.C."/>
            <person name="Klenk H.P."/>
            <person name="Hugenholtz P."/>
        </authorList>
    </citation>
    <scope>NUCLEOTIDE SEQUENCE [LARGE SCALE GENOMIC DNA]</scope>
    <source>
        <strain evidence="9">ATCC 29202 / DSM 20476 / NCTC 11029 / RHS 1</strain>
    </source>
</reference>
<dbReference type="InterPro" id="IPR000086">
    <property type="entry name" value="NUDIX_hydrolase_dom"/>
</dbReference>
<keyword evidence="5" id="KW-0460">Magnesium</keyword>
<dbReference type="SUPFAM" id="SSF55811">
    <property type="entry name" value="Nudix"/>
    <property type="match status" value="1"/>
</dbReference>
<dbReference type="STRING" id="471855.Shel_22420"/>
<dbReference type="eggNOG" id="COG0494">
    <property type="taxonomic scope" value="Bacteria"/>
</dbReference>
<evidence type="ECO:0000259" key="7">
    <source>
        <dbReference type="PROSITE" id="PS51462"/>
    </source>
</evidence>
<sequence length="313" mass="34788">MLLKPSQQAYLPGETIYAAMADYQKEQVDAWHAALAAGTFVPTEPRLAATVMLVRRVDADHVSEWRSTAAPADRMAPPNGIEVFMIRRQRTMAVAPNAAVFPGGRVDLRDSDTDIPWLGAGPAEWAHRIGRDEETARRVVVCAIRETFEESGVLLARAADGSDAPLDTSGEAWLEERRLLVEHEVAFAEVLRRHGLAIDTDCLRYLANWCTPEYAQRRHDTFFFVAECPAGQDADDKTREAFLADWLEPQWAFDRADAGLLDLMAPTVYNLGFAARAANMDELLGTEHVPYRFMEKPVILPDGTYAFTGVLPA</sequence>
<name>C7N130_SLAHD</name>
<dbReference type="GO" id="GO:0046872">
    <property type="term" value="F:metal ion binding"/>
    <property type="evidence" value="ECO:0007669"/>
    <property type="project" value="UniProtKB-KW"/>
</dbReference>
<evidence type="ECO:0000256" key="3">
    <source>
        <dbReference type="ARBA" id="ARBA00022723"/>
    </source>
</evidence>
<comment type="cofactor">
    <cofactor evidence="2">
        <name>Mg(2+)</name>
        <dbReference type="ChEBI" id="CHEBI:18420"/>
    </cofactor>
</comment>
<evidence type="ECO:0000313" key="9">
    <source>
        <dbReference type="Proteomes" id="UP000002026"/>
    </source>
</evidence>
<dbReference type="AlphaFoldDB" id="C7N130"/>
<dbReference type="HOGENOM" id="CLU_059078_0_1_11"/>
<dbReference type="PANTHER" id="PTHR12318:SF0">
    <property type="entry name" value="ACYL-COENZYME A DIPHOSPHATASE NUDT19"/>
    <property type="match status" value="1"/>
</dbReference>
<proteinExistence type="predicted"/>
<dbReference type="Gene3D" id="3.90.79.10">
    <property type="entry name" value="Nucleoside Triphosphate Pyrophosphohydrolase"/>
    <property type="match status" value="1"/>
</dbReference>
<keyword evidence="9" id="KW-1185">Reference proteome</keyword>
<dbReference type="GO" id="GO:0016818">
    <property type="term" value="F:hydrolase activity, acting on acid anhydrides, in phosphorus-containing anhydrides"/>
    <property type="evidence" value="ECO:0007669"/>
    <property type="project" value="InterPro"/>
</dbReference>
<evidence type="ECO:0000256" key="1">
    <source>
        <dbReference type="ARBA" id="ARBA00001936"/>
    </source>
</evidence>
<dbReference type="EMBL" id="CP001684">
    <property type="protein sequence ID" value="ACV23252.1"/>
    <property type="molecule type" value="Genomic_DNA"/>
</dbReference>
<evidence type="ECO:0000256" key="5">
    <source>
        <dbReference type="ARBA" id="ARBA00022842"/>
    </source>
</evidence>
<keyword evidence="4" id="KW-0378">Hydrolase</keyword>
<dbReference type="Proteomes" id="UP000002026">
    <property type="component" value="Chromosome"/>
</dbReference>
<dbReference type="PROSITE" id="PS51462">
    <property type="entry name" value="NUDIX"/>
    <property type="match status" value="1"/>
</dbReference>
<dbReference type="KEGG" id="shi:Shel_22420"/>
<evidence type="ECO:0000256" key="6">
    <source>
        <dbReference type="ARBA" id="ARBA00023211"/>
    </source>
</evidence>
<dbReference type="InterPro" id="IPR039121">
    <property type="entry name" value="NUDT19"/>
</dbReference>
<keyword evidence="6" id="KW-0464">Manganese</keyword>
<evidence type="ECO:0000313" key="8">
    <source>
        <dbReference type="EMBL" id="ACV23252.1"/>
    </source>
</evidence>
<dbReference type="RefSeq" id="WP_012799352.1">
    <property type="nucleotide sequence ID" value="NC_013165.1"/>
</dbReference>
<gene>
    <name evidence="8" type="ordered locus">Shel_22420</name>
</gene>
<accession>C7N130</accession>
<feature type="domain" description="Nudix hydrolase" evidence="7">
    <location>
        <begin position="44"/>
        <end position="270"/>
    </location>
</feature>